<reference evidence="13 14" key="1">
    <citation type="submission" date="2019-09" db="EMBL/GenBank/DDBJ databases">
        <authorList>
            <person name="Leyn A S."/>
        </authorList>
    </citation>
    <scope>NUCLEOTIDE SEQUENCE [LARGE SCALE GENOMIC DNA]</scope>
    <source>
        <strain evidence="13">AA231_1</strain>
    </source>
</reference>
<evidence type="ECO:0000256" key="1">
    <source>
        <dbReference type="ARBA" id="ARBA00004167"/>
    </source>
</evidence>
<comment type="similarity">
    <text evidence="10">In the N-terminal section; belongs to the HesA/MoeB/ThiF family.</text>
</comment>
<dbReference type="GO" id="GO:0005524">
    <property type="term" value="F:ATP binding"/>
    <property type="evidence" value="ECO:0007669"/>
    <property type="project" value="UniProtKB-KW"/>
</dbReference>
<evidence type="ECO:0000256" key="2">
    <source>
        <dbReference type="ARBA" id="ARBA00022679"/>
    </source>
</evidence>
<evidence type="ECO:0000256" key="8">
    <source>
        <dbReference type="ARBA" id="ARBA00023136"/>
    </source>
</evidence>
<dbReference type="Pfam" id="PF00899">
    <property type="entry name" value="ThiF"/>
    <property type="match status" value="1"/>
</dbReference>
<dbReference type="GO" id="GO:0016779">
    <property type="term" value="F:nucleotidyltransferase activity"/>
    <property type="evidence" value="ECO:0007669"/>
    <property type="project" value="UniProtKB-KW"/>
</dbReference>
<dbReference type="PROSITE" id="PS50206">
    <property type="entry name" value="RHODANESE_3"/>
    <property type="match status" value="1"/>
</dbReference>
<evidence type="ECO:0000256" key="4">
    <source>
        <dbReference type="ARBA" id="ARBA00022695"/>
    </source>
</evidence>
<dbReference type="FunFam" id="3.40.250.10:FF:000025">
    <property type="entry name" value="Molybdopterin biosynthesis MoeZ"/>
    <property type="match status" value="1"/>
</dbReference>
<evidence type="ECO:0000256" key="3">
    <source>
        <dbReference type="ARBA" id="ARBA00022692"/>
    </source>
</evidence>
<evidence type="ECO:0000256" key="7">
    <source>
        <dbReference type="ARBA" id="ARBA00022989"/>
    </source>
</evidence>
<keyword evidence="8" id="KW-0472">Membrane</keyword>
<evidence type="ECO:0000256" key="6">
    <source>
        <dbReference type="ARBA" id="ARBA00022840"/>
    </source>
</evidence>
<keyword evidence="7" id="KW-1133">Transmembrane helix</keyword>
<dbReference type="PANTHER" id="PTHR10953:SF102">
    <property type="entry name" value="ADENYLYLTRANSFERASE AND SULFURTRANSFERASE MOCS3"/>
    <property type="match status" value="1"/>
</dbReference>
<dbReference type="CDD" id="cd00757">
    <property type="entry name" value="ThiF_MoeB_HesA_family"/>
    <property type="match status" value="1"/>
</dbReference>
<dbReference type="GO" id="GO:0008146">
    <property type="term" value="F:sulfotransferase activity"/>
    <property type="evidence" value="ECO:0007669"/>
    <property type="project" value="TreeGrafter"/>
</dbReference>
<comment type="subcellular location">
    <subcellularLocation>
        <location evidence="1">Membrane</location>
        <topology evidence="1">Single-pass membrane protein</topology>
    </subcellularLocation>
</comment>
<dbReference type="Pfam" id="PF00581">
    <property type="entry name" value="Rhodanese"/>
    <property type="match status" value="1"/>
</dbReference>
<dbReference type="SMART" id="SM00450">
    <property type="entry name" value="RHOD"/>
    <property type="match status" value="1"/>
</dbReference>
<keyword evidence="2 13" id="KW-0808">Transferase</keyword>
<dbReference type="InterPro" id="IPR036873">
    <property type="entry name" value="Rhodanese-like_dom_sf"/>
</dbReference>
<dbReference type="GO" id="GO:0016020">
    <property type="term" value="C:membrane"/>
    <property type="evidence" value="ECO:0007669"/>
    <property type="project" value="UniProtKB-SubCell"/>
</dbReference>
<protein>
    <recommendedName>
        <fullName evidence="11">Probable adenylyltransferase/sulfurtransferase MoeZ</fullName>
    </recommendedName>
</protein>
<name>A0A6I8M9M9_9PSEU</name>
<dbReference type="PANTHER" id="PTHR10953">
    <property type="entry name" value="UBIQUITIN-ACTIVATING ENZYME E1"/>
    <property type="match status" value="1"/>
</dbReference>
<organism evidence="13 14">
    <name type="scientific">Amycolatopsis camponoti</name>
    <dbReference type="NCBI Taxonomy" id="2606593"/>
    <lineage>
        <taxon>Bacteria</taxon>
        <taxon>Bacillati</taxon>
        <taxon>Actinomycetota</taxon>
        <taxon>Actinomycetes</taxon>
        <taxon>Pseudonocardiales</taxon>
        <taxon>Pseudonocardiaceae</taxon>
        <taxon>Amycolatopsis</taxon>
    </lineage>
</organism>
<dbReference type="RefSeq" id="WP_155549238.1">
    <property type="nucleotide sequence ID" value="NZ_CABVGP010000003.1"/>
</dbReference>
<dbReference type="Gene3D" id="3.40.250.10">
    <property type="entry name" value="Rhodanese-like domain"/>
    <property type="match status" value="1"/>
</dbReference>
<keyword evidence="9" id="KW-0511">Multifunctional enzyme</keyword>
<accession>A0A6I8M9M9</accession>
<dbReference type="InterPro" id="IPR035985">
    <property type="entry name" value="Ubiquitin-activating_enz"/>
</dbReference>
<dbReference type="GO" id="GO:0008641">
    <property type="term" value="F:ubiquitin-like modifier activating enzyme activity"/>
    <property type="evidence" value="ECO:0007669"/>
    <property type="project" value="InterPro"/>
</dbReference>
<dbReference type="InterPro" id="IPR045886">
    <property type="entry name" value="ThiF/MoeB/HesA"/>
</dbReference>
<evidence type="ECO:0000313" key="13">
    <source>
        <dbReference type="EMBL" id="VVJ24666.1"/>
    </source>
</evidence>
<dbReference type="Gene3D" id="3.40.50.720">
    <property type="entry name" value="NAD(P)-binding Rossmann-like Domain"/>
    <property type="match status" value="1"/>
</dbReference>
<keyword evidence="4 13" id="KW-0548">Nucleotidyltransferase</keyword>
<dbReference type="InterPro" id="IPR001763">
    <property type="entry name" value="Rhodanese-like_dom"/>
</dbReference>
<dbReference type="InterPro" id="IPR000594">
    <property type="entry name" value="ThiF_NAD_FAD-bd"/>
</dbReference>
<dbReference type="NCBIfam" id="NF004281">
    <property type="entry name" value="PRK05690.1"/>
    <property type="match status" value="1"/>
</dbReference>
<sequence>MSALPPLVEPAAELTKEEVARYSRHLIIPDVGVVGQKRLKNAKVLVIGAGGLGSPALLYLAAAGVGTLGIVDFDVVDESNLQRQVIHGQSDVGKLKAASAQESIAEINPLVKVYLHTDRLDSSNALEIFEQYDLIVDGTDNFATRYLVNDAAVLLGKPYVWGSIFRFEGQVSVFWEDAPNGKGLNYRDLYPEPPPPGMVPSCAEGGVLGVLCASIGSIMVTEAIKLITGIGETLLGRLISYDALEMKYREVKIRKDPETPKITELIDYEAFCGVVSDEAAQAATGSTITPAELKAKFDSGENFALIDVREPHEYEIVNIKGATLIPKDRILSGEALAELPQDKPIVLHCKSGARSAEALAALHAAGFKDATHLGGGVLAWAKQIDPSLPTY</sequence>
<evidence type="ECO:0000259" key="12">
    <source>
        <dbReference type="PROSITE" id="PS50206"/>
    </source>
</evidence>
<proteinExistence type="inferred from homology"/>
<evidence type="ECO:0000256" key="11">
    <source>
        <dbReference type="ARBA" id="ARBA00067503"/>
    </source>
</evidence>
<evidence type="ECO:0000256" key="5">
    <source>
        <dbReference type="ARBA" id="ARBA00022741"/>
    </source>
</evidence>
<dbReference type="NCBIfam" id="NF005902">
    <property type="entry name" value="PRK07878.1"/>
    <property type="match status" value="1"/>
</dbReference>
<feature type="domain" description="Rhodanese" evidence="12">
    <location>
        <begin position="299"/>
        <end position="389"/>
    </location>
</feature>
<dbReference type="CDD" id="cd00158">
    <property type="entry name" value="RHOD"/>
    <property type="match status" value="1"/>
</dbReference>
<evidence type="ECO:0000256" key="10">
    <source>
        <dbReference type="ARBA" id="ARBA00060757"/>
    </source>
</evidence>
<keyword evidence="6" id="KW-0067">ATP-binding</keyword>
<dbReference type="FunFam" id="3.40.50.720:FF:000033">
    <property type="entry name" value="Adenylyltransferase and sulfurtransferase MOCS3"/>
    <property type="match status" value="1"/>
</dbReference>
<keyword evidence="5" id="KW-0547">Nucleotide-binding</keyword>
<keyword evidence="3" id="KW-0812">Transmembrane</keyword>
<keyword evidence="14" id="KW-1185">Reference proteome</keyword>
<dbReference type="AlphaFoldDB" id="A0A6I8M9M9"/>
<evidence type="ECO:0000256" key="9">
    <source>
        <dbReference type="ARBA" id="ARBA00023268"/>
    </source>
</evidence>
<evidence type="ECO:0000313" key="14">
    <source>
        <dbReference type="Proteomes" id="UP000399805"/>
    </source>
</evidence>
<dbReference type="SUPFAM" id="SSF69572">
    <property type="entry name" value="Activating enzymes of the ubiquitin-like proteins"/>
    <property type="match status" value="1"/>
</dbReference>
<dbReference type="EMBL" id="CABVGP010000003">
    <property type="protein sequence ID" value="VVJ24666.1"/>
    <property type="molecule type" value="Genomic_DNA"/>
</dbReference>
<dbReference type="Proteomes" id="UP000399805">
    <property type="component" value="Unassembled WGS sequence"/>
</dbReference>
<gene>
    <name evidence="13" type="ORF">AA23TX_09528</name>
</gene>
<dbReference type="GO" id="GO:0004792">
    <property type="term" value="F:thiosulfate-cyanide sulfurtransferase activity"/>
    <property type="evidence" value="ECO:0007669"/>
    <property type="project" value="TreeGrafter"/>
</dbReference>
<dbReference type="GO" id="GO:0005829">
    <property type="term" value="C:cytosol"/>
    <property type="evidence" value="ECO:0007669"/>
    <property type="project" value="TreeGrafter"/>
</dbReference>